<keyword evidence="3" id="KW-1185">Reference proteome</keyword>
<gene>
    <name evidence="2" type="ordered locus">Os01g0298500</name>
    <name evidence="2" type="ORF">OSNPB_010298500</name>
</gene>
<reference evidence="3" key="1">
    <citation type="journal article" date="2005" name="Nature">
        <title>The map-based sequence of the rice genome.</title>
        <authorList>
            <consortium name="International rice genome sequencing project (IRGSP)"/>
            <person name="Matsumoto T."/>
            <person name="Wu J."/>
            <person name="Kanamori H."/>
            <person name="Katayose Y."/>
            <person name="Fujisawa M."/>
            <person name="Namiki N."/>
            <person name="Mizuno H."/>
            <person name="Yamamoto K."/>
            <person name="Antonio B.A."/>
            <person name="Baba T."/>
            <person name="Sakata K."/>
            <person name="Nagamura Y."/>
            <person name="Aoki H."/>
            <person name="Arikawa K."/>
            <person name="Arita K."/>
            <person name="Bito T."/>
            <person name="Chiden Y."/>
            <person name="Fujitsuka N."/>
            <person name="Fukunaka R."/>
            <person name="Hamada M."/>
            <person name="Harada C."/>
            <person name="Hayashi A."/>
            <person name="Hijishita S."/>
            <person name="Honda M."/>
            <person name="Hosokawa S."/>
            <person name="Ichikawa Y."/>
            <person name="Idonuma A."/>
            <person name="Iijima M."/>
            <person name="Ikeda M."/>
            <person name="Ikeno M."/>
            <person name="Ito K."/>
            <person name="Ito S."/>
            <person name="Ito T."/>
            <person name="Ito Y."/>
            <person name="Ito Y."/>
            <person name="Iwabuchi A."/>
            <person name="Kamiya K."/>
            <person name="Karasawa W."/>
            <person name="Kurita K."/>
            <person name="Katagiri S."/>
            <person name="Kikuta A."/>
            <person name="Kobayashi H."/>
            <person name="Kobayashi N."/>
            <person name="Machita K."/>
            <person name="Maehara T."/>
            <person name="Masukawa M."/>
            <person name="Mizubayashi T."/>
            <person name="Mukai Y."/>
            <person name="Nagasaki H."/>
            <person name="Nagata Y."/>
            <person name="Naito S."/>
            <person name="Nakashima M."/>
            <person name="Nakama Y."/>
            <person name="Nakamichi Y."/>
            <person name="Nakamura M."/>
            <person name="Meguro A."/>
            <person name="Negishi M."/>
            <person name="Ohta I."/>
            <person name="Ohta T."/>
            <person name="Okamoto M."/>
            <person name="Ono N."/>
            <person name="Saji S."/>
            <person name="Sakaguchi M."/>
            <person name="Sakai K."/>
            <person name="Shibata M."/>
            <person name="Shimokawa T."/>
            <person name="Song J."/>
            <person name="Takazaki Y."/>
            <person name="Terasawa K."/>
            <person name="Tsugane M."/>
            <person name="Tsuji K."/>
            <person name="Ueda S."/>
            <person name="Waki K."/>
            <person name="Yamagata H."/>
            <person name="Yamamoto M."/>
            <person name="Yamamoto S."/>
            <person name="Yamane H."/>
            <person name="Yoshiki S."/>
            <person name="Yoshihara R."/>
            <person name="Yukawa K."/>
            <person name="Zhong H."/>
            <person name="Yano M."/>
            <person name="Yuan Q."/>
            <person name="Ouyang S."/>
            <person name="Liu J."/>
            <person name="Jones K.M."/>
            <person name="Gansberger K."/>
            <person name="Moffat K."/>
            <person name="Hill J."/>
            <person name="Bera J."/>
            <person name="Fadrosh D."/>
            <person name="Jin S."/>
            <person name="Johri S."/>
            <person name="Kim M."/>
            <person name="Overton L."/>
            <person name="Reardon M."/>
            <person name="Tsitrin T."/>
            <person name="Vuong H."/>
            <person name="Weaver B."/>
            <person name="Ciecko A."/>
            <person name="Tallon L."/>
            <person name="Jackson J."/>
            <person name="Pai G."/>
            <person name="Aken S.V."/>
            <person name="Utterback T."/>
            <person name="Reidmuller S."/>
            <person name="Feldblyum T."/>
            <person name="Hsiao J."/>
            <person name="Zismann V."/>
            <person name="Iobst S."/>
            <person name="de Vazeille A.R."/>
            <person name="Buell C.R."/>
            <person name="Ying K."/>
            <person name="Li Y."/>
            <person name="Lu T."/>
            <person name="Huang Y."/>
            <person name="Zhao Q."/>
            <person name="Feng Q."/>
            <person name="Zhang L."/>
            <person name="Zhu J."/>
            <person name="Weng Q."/>
            <person name="Mu J."/>
            <person name="Lu Y."/>
            <person name="Fan D."/>
            <person name="Liu Y."/>
            <person name="Guan J."/>
            <person name="Zhang Y."/>
            <person name="Yu S."/>
            <person name="Liu X."/>
            <person name="Zhang Y."/>
            <person name="Hong G."/>
            <person name="Han B."/>
            <person name="Choisne N."/>
            <person name="Demange N."/>
            <person name="Orjeda G."/>
            <person name="Samain S."/>
            <person name="Cattolico L."/>
            <person name="Pelletier E."/>
            <person name="Couloux A."/>
            <person name="Segurens B."/>
            <person name="Wincker P."/>
            <person name="D'Hont A."/>
            <person name="Scarpelli C."/>
            <person name="Weissenbach J."/>
            <person name="Salanoubat M."/>
            <person name="Quetier F."/>
            <person name="Yu Y."/>
            <person name="Kim H.R."/>
            <person name="Rambo T."/>
            <person name="Currie J."/>
            <person name="Collura K."/>
            <person name="Luo M."/>
            <person name="Yang T."/>
            <person name="Ammiraju J.S.S."/>
            <person name="Engler F."/>
            <person name="Soderlund C."/>
            <person name="Wing R.A."/>
            <person name="Palmer L.E."/>
            <person name="de la Bastide M."/>
            <person name="Spiegel L."/>
            <person name="Nascimento L."/>
            <person name="Zutavern T."/>
            <person name="O'Shaughnessy A."/>
            <person name="Dike S."/>
            <person name="Dedhia N."/>
            <person name="Preston R."/>
            <person name="Balija V."/>
            <person name="McCombie W.R."/>
            <person name="Chow T."/>
            <person name="Chen H."/>
            <person name="Chung M."/>
            <person name="Chen C."/>
            <person name="Shaw J."/>
            <person name="Wu H."/>
            <person name="Hsiao K."/>
            <person name="Chao Y."/>
            <person name="Chu M."/>
            <person name="Cheng C."/>
            <person name="Hour A."/>
            <person name="Lee P."/>
            <person name="Lin S."/>
            <person name="Lin Y."/>
            <person name="Liou J."/>
            <person name="Liu S."/>
            <person name="Hsing Y."/>
            <person name="Raghuvanshi S."/>
            <person name="Mohanty A."/>
            <person name="Bharti A.K."/>
            <person name="Gaur A."/>
            <person name="Gupta V."/>
            <person name="Kumar D."/>
            <person name="Ravi V."/>
            <person name="Vij S."/>
            <person name="Kapur A."/>
            <person name="Khurana P."/>
            <person name="Khurana P."/>
            <person name="Khurana J.P."/>
            <person name="Tyagi A.K."/>
            <person name="Gaikwad K."/>
            <person name="Singh A."/>
            <person name="Dalal V."/>
            <person name="Srivastava S."/>
            <person name="Dixit A."/>
            <person name="Pal A.K."/>
            <person name="Ghazi I.A."/>
            <person name="Yadav M."/>
            <person name="Pandit A."/>
            <person name="Bhargava A."/>
            <person name="Sureshbabu K."/>
            <person name="Batra K."/>
            <person name="Sharma T.R."/>
            <person name="Mohapatra T."/>
            <person name="Singh N.K."/>
            <person name="Messing J."/>
            <person name="Nelson A.B."/>
            <person name="Fuks G."/>
            <person name="Kavchok S."/>
            <person name="Keizer G."/>
            <person name="Linton E."/>
            <person name="Llaca V."/>
            <person name="Song R."/>
            <person name="Tanyolac B."/>
            <person name="Young S."/>
            <person name="Ho-Il K."/>
            <person name="Hahn J.H."/>
            <person name="Sangsakoo G."/>
            <person name="Vanavichit A."/>
            <person name="de Mattos Luiz.A.T."/>
            <person name="Zimmer P.D."/>
            <person name="Malone G."/>
            <person name="Dellagostin O."/>
            <person name="de Oliveira A.C."/>
            <person name="Bevan M."/>
            <person name="Bancroft I."/>
            <person name="Minx P."/>
            <person name="Cordum H."/>
            <person name="Wilson R."/>
            <person name="Cheng Z."/>
            <person name="Jin W."/>
            <person name="Jiang J."/>
            <person name="Leong S.A."/>
            <person name="Iwama H."/>
            <person name="Gojobori T."/>
            <person name="Itoh T."/>
            <person name="Niimura Y."/>
            <person name="Fujii Y."/>
            <person name="Habara T."/>
            <person name="Sakai H."/>
            <person name="Sato Y."/>
            <person name="Wilson G."/>
            <person name="Kumar K."/>
            <person name="McCouch S."/>
            <person name="Juretic N."/>
            <person name="Hoen D."/>
            <person name="Wright S."/>
            <person name="Bruskiewich R."/>
            <person name="Bureau T."/>
            <person name="Miyao A."/>
            <person name="Hirochika H."/>
            <person name="Nishikawa T."/>
            <person name="Kadowaki K."/>
            <person name="Sugiura M."/>
            <person name="Burr B."/>
            <person name="Sasaki T."/>
        </authorList>
    </citation>
    <scope>NUCLEOTIDE SEQUENCE [LARGE SCALE GENOMIC DNA]</scope>
    <source>
        <strain evidence="3">cv. Nipponbare</strain>
    </source>
</reference>
<evidence type="ECO:0000313" key="2">
    <source>
        <dbReference type="EMBL" id="BAS71698.1"/>
    </source>
</evidence>
<accession>A0A0P0V1H6</accession>
<dbReference type="AlphaFoldDB" id="A0A0P0V1H6"/>
<dbReference type="Proteomes" id="UP000059680">
    <property type="component" value="Chromosome 1"/>
</dbReference>
<reference evidence="2 3" key="3">
    <citation type="journal article" date="2013" name="Rice">
        <title>Improvement of the Oryza sativa Nipponbare reference genome using next generation sequence and optical map data.</title>
        <authorList>
            <person name="Kawahara Y."/>
            <person name="de la Bastide M."/>
            <person name="Hamilton J.P."/>
            <person name="Kanamori H."/>
            <person name="McCombie W.R."/>
            <person name="Ouyang S."/>
            <person name="Schwartz D.C."/>
            <person name="Tanaka T."/>
            <person name="Wu J."/>
            <person name="Zhou S."/>
            <person name="Childs K.L."/>
            <person name="Davidson R.M."/>
            <person name="Lin H."/>
            <person name="Quesada-Ocampo L."/>
            <person name="Vaillancourt B."/>
            <person name="Sakai H."/>
            <person name="Lee S.S."/>
            <person name="Kim J."/>
            <person name="Numa H."/>
            <person name="Itoh T."/>
            <person name="Buell C.R."/>
            <person name="Matsumoto T."/>
        </authorList>
    </citation>
    <scope>NUCLEOTIDE SEQUENCE [LARGE SCALE GENOMIC DNA]</scope>
    <source>
        <strain evidence="3">cv. Nipponbare</strain>
    </source>
</reference>
<protein>
    <submittedName>
        <fullName evidence="2">Os01g0298500 protein</fullName>
    </submittedName>
</protein>
<feature type="compositionally biased region" description="Low complexity" evidence="1">
    <location>
        <begin position="32"/>
        <end position="42"/>
    </location>
</feature>
<dbReference type="PaxDb" id="39947-A0A0P0V1H6"/>
<feature type="non-terminal residue" evidence="2">
    <location>
        <position position="175"/>
    </location>
</feature>
<dbReference type="InParanoid" id="A0A0P0V1H6"/>
<evidence type="ECO:0000313" key="3">
    <source>
        <dbReference type="Proteomes" id="UP000059680"/>
    </source>
</evidence>
<evidence type="ECO:0000256" key="1">
    <source>
        <dbReference type="SAM" id="MobiDB-lite"/>
    </source>
</evidence>
<dbReference type="EMBL" id="AP014957">
    <property type="protein sequence ID" value="BAS71698.1"/>
    <property type="molecule type" value="Genomic_DNA"/>
</dbReference>
<feature type="region of interest" description="Disordered" evidence="1">
    <location>
        <begin position="32"/>
        <end position="138"/>
    </location>
</feature>
<name>A0A0P0V1H6_ORYSJ</name>
<reference evidence="2 3" key="2">
    <citation type="journal article" date="2013" name="Plant Cell Physiol.">
        <title>Rice Annotation Project Database (RAP-DB): an integrative and interactive database for rice genomics.</title>
        <authorList>
            <person name="Sakai H."/>
            <person name="Lee S.S."/>
            <person name="Tanaka T."/>
            <person name="Numa H."/>
            <person name="Kim J."/>
            <person name="Kawahara Y."/>
            <person name="Wakimoto H."/>
            <person name="Yang C.C."/>
            <person name="Iwamoto M."/>
            <person name="Abe T."/>
            <person name="Yamada Y."/>
            <person name="Muto A."/>
            <person name="Inokuchi H."/>
            <person name="Ikemura T."/>
            <person name="Matsumoto T."/>
            <person name="Sasaki T."/>
            <person name="Itoh T."/>
        </authorList>
    </citation>
    <scope>NUCLEOTIDE SEQUENCE [LARGE SCALE GENOMIC DNA]</scope>
    <source>
        <strain evidence="3">cv. Nipponbare</strain>
    </source>
</reference>
<sequence>IQRRNDPHPTARLILTHRGIAPASITSTAAAASIASPTVSPTQRRHRCRSPTASPTQRRHRCRSPTASPTQRRHRCRSPTASLPHHAVDPSAAIAGLLHRVPHRRPRPPRRRPQRRHRRRSPTASLPHHAAIAGEENNPATWKSVSEECAGYMREFLTDLAYCSNVEVVAREATA</sequence>
<organism evidence="2 3">
    <name type="scientific">Oryza sativa subsp. japonica</name>
    <name type="common">Rice</name>
    <dbReference type="NCBI Taxonomy" id="39947"/>
    <lineage>
        <taxon>Eukaryota</taxon>
        <taxon>Viridiplantae</taxon>
        <taxon>Streptophyta</taxon>
        <taxon>Embryophyta</taxon>
        <taxon>Tracheophyta</taxon>
        <taxon>Spermatophyta</taxon>
        <taxon>Magnoliopsida</taxon>
        <taxon>Liliopsida</taxon>
        <taxon>Poales</taxon>
        <taxon>Poaceae</taxon>
        <taxon>BOP clade</taxon>
        <taxon>Oryzoideae</taxon>
        <taxon>Oryzeae</taxon>
        <taxon>Oryzinae</taxon>
        <taxon>Oryza</taxon>
        <taxon>Oryza sativa</taxon>
    </lineage>
</organism>
<proteinExistence type="predicted"/>
<dbReference type="Gramene" id="Os01t0298500-00">
    <property type="protein sequence ID" value="Os01t0298500-00"/>
    <property type="gene ID" value="Os01g0298500"/>
</dbReference>
<feature type="compositionally biased region" description="Basic residues" evidence="1">
    <location>
        <begin position="100"/>
        <end position="121"/>
    </location>
</feature>